<organism evidence="1">
    <name type="scientific">viral metagenome</name>
    <dbReference type="NCBI Taxonomy" id="1070528"/>
    <lineage>
        <taxon>unclassified sequences</taxon>
        <taxon>metagenomes</taxon>
        <taxon>organismal metagenomes</taxon>
    </lineage>
</organism>
<dbReference type="EMBL" id="MN739271">
    <property type="protein sequence ID" value="QHS96361.1"/>
    <property type="molecule type" value="Genomic_DNA"/>
</dbReference>
<reference evidence="1" key="1">
    <citation type="journal article" date="2020" name="Nature">
        <title>Giant virus diversity and host interactions through global metagenomics.</title>
        <authorList>
            <person name="Schulz F."/>
            <person name="Roux S."/>
            <person name="Paez-Espino D."/>
            <person name="Jungbluth S."/>
            <person name="Walsh D.A."/>
            <person name="Denef V.J."/>
            <person name="McMahon K.D."/>
            <person name="Konstantinidis K.T."/>
            <person name="Eloe-Fadrosh E.A."/>
            <person name="Kyrpides N.C."/>
            <person name="Woyke T."/>
        </authorList>
    </citation>
    <scope>NUCLEOTIDE SEQUENCE</scope>
    <source>
        <strain evidence="1">GVMAG-M-3300020166-18</strain>
    </source>
</reference>
<accession>A0A6C0BX38</accession>
<proteinExistence type="predicted"/>
<evidence type="ECO:0000313" key="1">
    <source>
        <dbReference type="EMBL" id="QHS96361.1"/>
    </source>
</evidence>
<name>A0A6C0BX38_9ZZZZ</name>
<protein>
    <submittedName>
        <fullName evidence="1">Uncharacterized protein</fullName>
    </submittedName>
</protein>
<sequence>MQDKLLVSVVISVFFVLCKFIDVRFIQKQPSAPPKHLAKDAVYTFMSSLCGLYIVEYIGGMSAIGTKQTGAFLDEPNF</sequence>
<dbReference type="AlphaFoldDB" id="A0A6C0BX38"/>